<proteinExistence type="predicted"/>
<keyword evidence="1" id="KW-0808">Transferase</keyword>
<dbReference type="OrthoDB" id="411019at2759"/>
<dbReference type="PANTHER" id="PTHR45740">
    <property type="entry name" value="POLY [ADP-RIBOSE] POLYMERASE"/>
    <property type="match status" value="1"/>
</dbReference>
<dbReference type="AlphaFoldDB" id="A0A8B6EAL8"/>
<dbReference type="Proteomes" id="UP000596742">
    <property type="component" value="Unassembled WGS sequence"/>
</dbReference>
<reference evidence="3" key="1">
    <citation type="submission" date="2018-11" db="EMBL/GenBank/DDBJ databases">
        <authorList>
            <person name="Alioto T."/>
            <person name="Alioto T."/>
        </authorList>
    </citation>
    <scope>NUCLEOTIDE SEQUENCE</scope>
</reference>
<dbReference type="Pfam" id="PF00644">
    <property type="entry name" value="PARP"/>
    <property type="match status" value="1"/>
</dbReference>
<dbReference type="EMBL" id="UYJE01004765">
    <property type="protein sequence ID" value="VDI31169.1"/>
    <property type="molecule type" value="Genomic_DNA"/>
</dbReference>
<evidence type="ECO:0000313" key="4">
    <source>
        <dbReference type="Proteomes" id="UP000596742"/>
    </source>
</evidence>
<dbReference type="Gene3D" id="3.90.228.10">
    <property type="match status" value="1"/>
</dbReference>
<keyword evidence="1" id="KW-0520">NAD</keyword>
<evidence type="ECO:0000259" key="2">
    <source>
        <dbReference type="PROSITE" id="PS51059"/>
    </source>
</evidence>
<sequence length="137" mass="15680">MTKHLHEEINELYLFHGTKVNAVDVIIQQGLDSRLASSGLLGTGVYTAETASKSAGYTDQNKNGESKMFLMRVCLGDIFITTQMTKFRRPPCMKCYDETCIKHPELFDSVVAEFGSRREFVVYDRVKCYPEYIITYK</sequence>
<dbReference type="SUPFAM" id="SSF56399">
    <property type="entry name" value="ADP-ribosylation"/>
    <property type="match status" value="1"/>
</dbReference>
<name>A0A8B6EAL8_MYTGA</name>
<accession>A0A8B6EAL8</accession>
<dbReference type="GO" id="GO:0005634">
    <property type="term" value="C:nucleus"/>
    <property type="evidence" value="ECO:0007669"/>
    <property type="project" value="TreeGrafter"/>
</dbReference>
<organism evidence="3 4">
    <name type="scientific">Mytilus galloprovincialis</name>
    <name type="common">Mediterranean mussel</name>
    <dbReference type="NCBI Taxonomy" id="29158"/>
    <lineage>
        <taxon>Eukaryota</taxon>
        <taxon>Metazoa</taxon>
        <taxon>Spiralia</taxon>
        <taxon>Lophotrochozoa</taxon>
        <taxon>Mollusca</taxon>
        <taxon>Bivalvia</taxon>
        <taxon>Autobranchia</taxon>
        <taxon>Pteriomorphia</taxon>
        <taxon>Mytilida</taxon>
        <taxon>Mytiloidea</taxon>
        <taxon>Mytilidae</taxon>
        <taxon>Mytilinae</taxon>
        <taxon>Mytilus</taxon>
    </lineage>
</organism>
<keyword evidence="4" id="KW-1185">Reference proteome</keyword>
<dbReference type="EC" id="2.4.2.-" evidence="1"/>
<protein>
    <recommendedName>
        <fullName evidence="1">Poly [ADP-ribose] polymerase</fullName>
        <shortName evidence="1">PARP</shortName>
        <ecNumber evidence="1">2.4.2.-</ecNumber>
    </recommendedName>
</protein>
<gene>
    <name evidence="3" type="ORF">MGAL_10B044213</name>
</gene>
<keyword evidence="1" id="KW-0328">Glycosyltransferase</keyword>
<dbReference type="PANTHER" id="PTHR45740:SF2">
    <property type="entry name" value="POLY [ADP-RIBOSE] POLYMERASE"/>
    <property type="match status" value="1"/>
</dbReference>
<dbReference type="InterPro" id="IPR012317">
    <property type="entry name" value="Poly(ADP-ribose)pol_cat_dom"/>
</dbReference>
<comment type="caution">
    <text evidence="3">The sequence shown here is derived from an EMBL/GenBank/DDBJ whole genome shotgun (WGS) entry which is preliminary data.</text>
</comment>
<dbReference type="PROSITE" id="PS51059">
    <property type="entry name" value="PARP_CATALYTIC"/>
    <property type="match status" value="1"/>
</dbReference>
<dbReference type="GO" id="GO:0003950">
    <property type="term" value="F:NAD+ poly-ADP-ribosyltransferase activity"/>
    <property type="evidence" value="ECO:0007669"/>
    <property type="project" value="UniProtKB-UniRule"/>
</dbReference>
<dbReference type="InterPro" id="IPR051712">
    <property type="entry name" value="ARTD-AVP"/>
</dbReference>
<dbReference type="GO" id="GO:1990404">
    <property type="term" value="F:NAD+-protein mono-ADP-ribosyltransferase activity"/>
    <property type="evidence" value="ECO:0007669"/>
    <property type="project" value="TreeGrafter"/>
</dbReference>
<evidence type="ECO:0000256" key="1">
    <source>
        <dbReference type="RuleBase" id="RU362114"/>
    </source>
</evidence>
<evidence type="ECO:0000313" key="3">
    <source>
        <dbReference type="EMBL" id="VDI31169.1"/>
    </source>
</evidence>
<feature type="domain" description="PARP catalytic" evidence="2">
    <location>
        <begin position="1"/>
        <end position="137"/>
    </location>
</feature>